<dbReference type="InterPro" id="IPR038996">
    <property type="entry name" value="Gp14"/>
</dbReference>
<reference evidence="1 2" key="1">
    <citation type="submission" date="2020-07" db="EMBL/GenBank/DDBJ databases">
        <title>Complete genome sequence of Rhizobium phaseoli phage Palo.</title>
        <authorList>
            <person name="Nabhani A."/>
            <person name="Rushing L."/>
            <person name="Newkirk H."/>
            <person name="Gonzalez C."/>
            <person name="Young R."/>
            <person name="Liu M."/>
        </authorList>
    </citation>
    <scope>NUCLEOTIDE SEQUENCE [LARGE SCALE GENOMIC DNA]</scope>
</reference>
<evidence type="ECO:0000313" key="2">
    <source>
        <dbReference type="Proteomes" id="UP000516590"/>
    </source>
</evidence>
<gene>
    <name evidence="1" type="ORF">CPT_Palo_046</name>
</gene>
<organism evidence="1 2">
    <name type="scientific">Rhizobium phage Palo</name>
    <dbReference type="NCBI Taxonomy" id="2767573"/>
    <lineage>
        <taxon>Viruses</taxon>
        <taxon>Duplodnaviria</taxon>
        <taxon>Heunggongvirae</taxon>
        <taxon>Uroviricota</taxon>
        <taxon>Caudoviricetes</taxon>
        <taxon>Autographivirales</taxon>
        <taxon>Dunnvirinae</taxon>
        <taxon>Palovirus</taxon>
        <taxon>Palovirus palo</taxon>
    </lineage>
</organism>
<dbReference type="EMBL" id="MT708544">
    <property type="protein sequence ID" value="QOE32105.1"/>
    <property type="molecule type" value="Genomic_DNA"/>
</dbReference>
<protein>
    <recommendedName>
        <fullName evidence="3">Internal virion protein</fullName>
    </recommendedName>
</protein>
<proteinExistence type="predicted"/>
<sequence>MAWSDGLGMQGALSAMKGIGSYIVQKRQAEADKSWQKFNNKLTRIQDSRNQNNITTNQNMALERQVREKYAINMSEYKTKASAEVASAAVGAEGNSVDLVMKEISRNASRARHASDVDMNYELVSNRNARESSSLQMFMQLDRTQIPKPNLAASLLEIGGEMAGKWWESKVR</sequence>
<name>A0A7L8G4L1_9CAUD</name>
<accession>A0A7L8G4L1</accession>
<dbReference type="Proteomes" id="UP000516590">
    <property type="component" value="Segment"/>
</dbReference>
<evidence type="ECO:0000313" key="1">
    <source>
        <dbReference type="EMBL" id="QOE32105.1"/>
    </source>
</evidence>
<dbReference type="Pfam" id="PF24072">
    <property type="entry name" value="T7_gp14"/>
    <property type="match status" value="1"/>
</dbReference>
<evidence type="ECO:0008006" key="3">
    <source>
        <dbReference type="Google" id="ProtNLM"/>
    </source>
</evidence>
<keyword evidence="2" id="KW-1185">Reference proteome</keyword>